<keyword evidence="2 4" id="KW-0560">Oxidoreductase</keyword>
<dbReference type="SUPFAM" id="SSF51735">
    <property type="entry name" value="NAD(P)-binding Rossmann-fold domains"/>
    <property type="match status" value="1"/>
</dbReference>
<dbReference type="Gene3D" id="3.40.50.720">
    <property type="entry name" value="NAD(P)-binding Rossmann-like Domain"/>
    <property type="match status" value="2"/>
</dbReference>
<keyword evidence="8" id="KW-1185">Reference proteome</keyword>
<dbReference type="EMBL" id="CP036264">
    <property type="protein sequence ID" value="QEG00026.1"/>
    <property type="molecule type" value="Genomic_DNA"/>
</dbReference>
<feature type="domain" description="D-isomer specific 2-hydroxyacid dehydrogenase catalytic" evidence="5">
    <location>
        <begin position="49"/>
        <end position="369"/>
    </location>
</feature>
<dbReference type="CDD" id="cd12183">
    <property type="entry name" value="LDH_like_2"/>
    <property type="match status" value="1"/>
</dbReference>
<dbReference type="Pfam" id="PF02826">
    <property type="entry name" value="2-Hacid_dh_C"/>
    <property type="match status" value="1"/>
</dbReference>
<evidence type="ECO:0000313" key="7">
    <source>
        <dbReference type="EMBL" id="QEG00026.1"/>
    </source>
</evidence>
<evidence type="ECO:0000256" key="3">
    <source>
        <dbReference type="ARBA" id="ARBA00023027"/>
    </source>
</evidence>
<dbReference type="PANTHER" id="PTHR43026">
    <property type="entry name" value="2-HYDROXYACID DEHYDROGENASE HOMOLOG 1-RELATED"/>
    <property type="match status" value="1"/>
</dbReference>
<evidence type="ECO:0000256" key="1">
    <source>
        <dbReference type="ARBA" id="ARBA00005854"/>
    </source>
</evidence>
<sequence length="381" mass="41481">MNDQERLSKLKEALASVHGVDAATYERLMRQIGQSSQPFGYDPDGKLRVAFFDAKSYDRASFDQTASDRVAWQYIPASLTRDTTGAAENCKVVCIFVNDSCDESVVEALKSQGVEMIALRCAGFNNVDLDACQRHSVSVTRVPAYSPYAVAEHSVALMLMLNRKLHQAYVRNRAGYFLLDGLTGFDMRGKVVGVVGTGTIGKCLADILLGFGCRVIAYDKHPNPDLVDRSGVTYHDMKNLLAESDIISLHVPLVPDTRYLIDDEAIAKMKSGAMLINTSRGGLVDSKALIRGLKSGKIGAAGLDVYEEEAGIFFHDRSTEILTDDVLARLMTFSNVVITSHQAFLTHEALSGIASTTLSNIHEFLDGRRGGELTNSVSATS</sequence>
<dbReference type="GO" id="GO:0051287">
    <property type="term" value="F:NAD binding"/>
    <property type="evidence" value="ECO:0007669"/>
    <property type="project" value="InterPro"/>
</dbReference>
<dbReference type="InterPro" id="IPR058205">
    <property type="entry name" value="D-LDH-like"/>
</dbReference>
<dbReference type="KEGG" id="smam:Mal15_40940"/>
<reference evidence="7 8" key="1">
    <citation type="submission" date="2019-02" db="EMBL/GenBank/DDBJ databases">
        <title>Planctomycetal bacteria perform biofilm scaping via a novel small molecule.</title>
        <authorList>
            <person name="Jeske O."/>
            <person name="Boedeker C."/>
            <person name="Wiegand S."/>
            <person name="Breitling P."/>
            <person name="Kallscheuer N."/>
            <person name="Jogler M."/>
            <person name="Rohde M."/>
            <person name="Petersen J."/>
            <person name="Medema M.H."/>
            <person name="Surup F."/>
            <person name="Jogler C."/>
        </authorList>
    </citation>
    <scope>NUCLEOTIDE SEQUENCE [LARGE SCALE GENOMIC DNA]</scope>
    <source>
        <strain evidence="7 8">Mal15</strain>
    </source>
</reference>
<feature type="domain" description="D-isomer specific 2-hydroxyacid dehydrogenase NAD-binding" evidence="6">
    <location>
        <begin position="155"/>
        <end position="343"/>
    </location>
</feature>
<gene>
    <name evidence="7" type="primary">ldhA</name>
    <name evidence="7" type="ORF">Mal15_40940</name>
</gene>
<dbReference type="AlphaFoldDB" id="A0A5B9MK65"/>
<dbReference type="SUPFAM" id="SSF52283">
    <property type="entry name" value="Formate/glycerate dehydrogenase catalytic domain-like"/>
    <property type="match status" value="1"/>
</dbReference>
<dbReference type="PANTHER" id="PTHR43026:SF1">
    <property type="entry name" value="2-HYDROXYACID DEHYDROGENASE HOMOLOG 1-RELATED"/>
    <property type="match status" value="1"/>
</dbReference>
<comment type="similarity">
    <text evidence="1 4">Belongs to the D-isomer specific 2-hydroxyacid dehydrogenase family.</text>
</comment>
<dbReference type="InterPro" id="IPR006140">
    <property type="entry name" value="D-isomer_DH_NAD-bd"/>
</dbReference>
<dbReference type="GO" id="GO:0008720">
    <property type="term" value="F:D-lactate dehydrogenase (NAD+) activity"/>
    <property type="evidence" value="ECO:0007669"/>
    <property type="project" value="UniProtKB-EC"/>
</dbReference>
<dbReference type="InterPro" id="IPR029753">
    <property type="entry name" value="D-isomer_DH_CS"/>
</dbReference>
<dbReference type="RefSeq" id="WP_233902901.1">
    <property type="nucleotide sequence ID" value="NZ_CP036264.1"/>
</dbReference>
<keyword evidence="3" id="KW-0520">NAD</keyword>
<evidence type="ECO:0000313" key="8">
    <source>
        <dbReference type="Proteomes" id="UP000321353"/>
    </source>
</evidence>
<proteinExistence type="inferred from homology"/>
<evidence type="ECO:0000256" key="2">
    <source>
        <dbReference type="ARBA" id="ARBA00023002"/>
    </source>
</evidence>
<dbReference type="PROSITE" id="PS00670">
    <property type="entry name" value="D_2_HYDROXYACID_DH_2"/>
    <property type="match status" value="1"/>
</dbReference>
<organism evidence="7 8">
    <name type="scientific">Stieleria maiorica</name>
    <dbReference type="NCBI Taxonomy" id="2795974"/>
    <lineage>
        <taxon>Bacteria</taxon>
        <taxon>Pseudomonadati</taxon>
        <taxon>Planctomycetota</taxon>
        <taxon>Planctomycetia</taxon>
        <taxon>Pirellulales</taxon>
        <taxon>Pirellulaceae</taxon>
        <taxon>Stieleria</taxon>
    </lineage>
</organism>
<accession>A0A5B9MK65</accession>
<dbReference type="Proteomes" id="UP000321353">
    <property type="component" value="Chromosome"/>
</dbReference>
<evidence type="ECO:0000259" key="6">
    <source>
        <dbReference type="Pfam" id="PF02826"/>
    </source>
</evidence>
<dbReference type="InterPro" id="IPR036291">
    <property type="entry name" value="NAD(P)-bd_dom_sf"/>
</dbReference>
<evidence type="ECO:0000259" key="5">
    <source>
        <dbReference type="Pfam" id="PF00389"/>
    </source>
</evidence>
<protein>
    <submittedName>
        <fullName evidence="7">D-lactate dehydrogenase</fullName>
        <ecNumber evidence="7">1.1.1.28</ecNumber>
    </submittedName>
</protein>
<dbReference type="InterPro" id="IPR006139">
    <property type="entry name" value="D-isomer_2_OHA_DH_cat_dom"/>
</dbReference>
<evidence type="ECO:0000256" key="4">
    <source>
        <dbReference type="RuleBase" id="RU003719"/>
    </source>
</evidence>
<dbReference type="PROSITE" id="PS00671">
    <property type="entry name" value="D_2_HYDROXYACID_DH_3"/>
    <property type="match status" value="1"/>
</dbReference>
<name>A0A5B9MK65_9BACT</name>
<dbReference type="Pfam" id="PF00389">
    <property type="entry name" value="2-Hacid_dh"/>
    <property type="match status" value="1"/>
</dbReference>
<dbReference type="EC" id="1.1.1.28" evidence="7"/>